<dbReference type="SMART" id="SM00558">
    <property type="entry name" value="JmjC"/>
    <property type="match status" value="1"/>
</dbReference>
<gene>
    <name evidence="2" type="ORF">C8J24_3269</name>
</gene>
<dbReference type="RefSeq" id="WP_244180791.1">
    <property type="nucleotide sequence ID" value="NZ_PZZN01000003.1"/>
</dbReference>
<accession>A0A2T4YNS0</accession>
<dbReference type="InterPro" id="IPR014710">
    <property type="entry name" value="RmlC-like_jellyroll"/>
</dbReference>
<organism evidence="2 3">
    <name type="scientific">Sphingomonas aerolata</name>
    <dbReference type="NCBI Taxonomy" id="185951"/>
    <lineage>
        <taxon>Bacteria</taxon>
        <taxon>Pseudomonadati</taxon>
        <taxon>Pseudomonadota</taxon>
        <taxon>Alphaproteobacteria</taxon>
        <taxon>Sphingomonadales</taxon>
        <taxon>Sphingomonadaceae</taxon>
        <taxon>Sphingomonas</taxon>
    </lineage>
</organism>
<sequence>MSNLDWARPLAERARVDSATFEAEILNRGEPVVLRAQVSAWPSVAAARGGARNAAQYMEKFDGGVPVQVMAGRPEIQGRFFYDDTVQGFNFNRQMVPLRLLLPELLRFENDPAAPVLYAGSAPTGQLLPGWSEANPLDLTLPGAKARVWIGNATRISTHYDGSANLACVVAGRRRFVLFPPEQLENLYVGPLDHTMAGQPASMVDPDEPDLERYPRFAEAMRHALVADLGPGDAIFIPALWWHNVRSYEPLNILVNYWAEGHEATSPFTAMIHALMAVRDLPPRERAVWRKWFDHYAFDDAAERVADHLPEAARGVLGAASPSRTDRIKQYLLHALGAR</sequence>
<proteinExistence type="predicted"/>
<keyword evidence="3" id="KW-1185">Reference proteome</keyword>
<reference evidence="2 3" key="1">
    <citation type="submission" date="2018-04" db="EMBL/GenBank/DDBJ databases">
        <title>Genomic Encyclopedia of Type Strains, Phase III (KMG-III): the genomes of soil and plant-associated and newly described type strains.</title>
        <authorList>
            <person name="Whitman W."/>
        </authorList>
    </citation>
    <scope>NUCLEOTIDE SEQUENCE [LARGE SCALE GENOMIC DNA]</scope>
    <source>
        <strain evidence="2 3">NW12</strain>
    </source>
</reference>
<dbReference type="PANTHER" id="PTHR12461:SF105">
    <property type="entry name" value="HYPOXIA-INDUCIBLE FACTOR 1-ALPHA INHIBITOR"/>
    <property type="match status" value="1"/>
</dbReference>
<feature type="domain" description="JmjC" evidence="1">
    <location>
        <begin position="111"/>
        <end position="274"/>
    </location>
</feature>
<dbReference type="EMBL" id="PZZN01000003">
    <property type="protein sequence ID" value="PTM45052.1"/>
    <property type="molecule type" value="Genomic_DNA"/>
</dbReference>
<evidence type="ECO:0000313" key="2">
    <source>
        <dbReference type="EMBL" id="PTM45052.1"/>
    </source>
</evidence>
<evidence type="ECO:0000259" key="1">
    <source>
        <dbReference type="PROSITE" id="PS51184"/>
    </source>
</evidence>
<evidence type="ECO:0000313" key="3">
    <source>
        <dbReference type="Proteomes" id="UP000240996"/>
    </source>
</evidence>
<protein>
    <recommendedName>
        <fullName evidence="1">JmjC domain-containing protein</fullName>
    </recommendedName>
</protein>
<dbReference type="Proteomes" id="UP000240996">
    <property type="component" value="Unassembled WGS sequence"/>
</dbReference>
<dbReference type="InterPro" id="IPR003347">
    <property type="entry name" value="JmjC_dom"/>
</dbReference>
<dbReference type="SUPFAM" id="SSF51197">
    <property type="entry name" value="Clavaminate synthase-like"/>
    <property type="match status" value="1"/>
</dbReference>
<dbReference type="InterPro" id="IPR041667">
    <property type="entry name" value="Cupin_8"/>
</dbReference>
<comment type="caution">
    <text evidence="2">The sequence shown here is derived from an EMBL/GenBank/DDBJ whole genome shotgun (WGS) entry which is preliminary data.</text>
</comment>
<dbReference type="PANTHER" id="PTHR12461">
    <property type="entry name" value="HYPOXIA-INDUCIBLE FACTOR 1 ALPHA INHIBITOR-RELATED"/>
    <property type="match status" value="1"/>
</dbReference>
<name>A0A2T4YNS0_9SPHN</name>
<dbReference type="AlphaFoldDB" id="A0A2T4YNS0"/>
<dbReference type="Pfam" id="PF13621">
    <property type="entry name" value="Cupin_8"/>
    <property type="match status" value="1"/>
</dbReference>
<dbReference type="Gene3D" id="2.60.120.10">
    <property type="entry name" value="Jelly Rolls"/>
    <property type="match status" value="1"/>
</dbReference>
<dbReference type="PROSITE" id="PS51184">
    <property type="entry name" value="JMJC"/>
    <property type="match status" value="1"/>
</dbReference>